<proteinExistence type="predicted"/>
<dbReference type="Proteomes" id="UP000887159">
    <property type="component" value="Unassembled WGS sequence"/>
</dbReference>
<accession>A0A8X6R7U6</accession>
<dbReference type="EMBL" id="BMAU01021087">
    <property type="protein sequence ID" value="GFX89996.1"/>
    <property type="molecule type" value="Genomic_DNA"/>
</dbReference>
<organism evidence="2 3">
    <name type="scientific">Trichonephila clavipes</name>
    <name type="common">Golden silk orbweaver</name>
    <name type="synonym">Nephila clavipes</name>
    <dbReference type="NCBI Taxonomy" id="2585209"/>
    <lineage>
        <taxon>Eukaryota</taxon>
        <taxon>Metazoa</taxon>
        <taxon>Ecdysozoa</taxon>
        <taxon>Arthropoda</taxon>
        <taxon>Chelicerata</taxon>
        <taxon>Arachnida</taxon>
        <taxon>Araneae</taxon>
        <taxon>Araneomorphae</taxon>
        <taxon>Entelegynae</taxon>
        <taxon>Araneoidea</taxon>
        <taxon>Nephilidae</taxon>
        <taxon>Trichonephila</taxon>
    </lineage>
</organism>
<feature type="region of interest" description="Disordered" evidence="1">
    <location>
        <begin position="1"/>
        <end position="26"/>
    </location>
</feature>
<feature type="region of interest" description="Disordered" evidence="1">
    <location>
        <begin position="54"/>
        <end position="95"/>
    </location>
</feature>
<evidence type="ECO:0000313" key="3">
    <source>
        <dbReference type="Proteomes" id="UP000887159"/>
    </source>
</evidence>
<gene>
    <name evidence="2" type="ORF">TNCV_886941</name>
</gene>
<comment type="caution">
    <text evidence="2">The sequence shown here is derived from an EMBL/GenBank/DDBJ whole genome shotgun (WGS) entry which is preliminary data.</text>
</comment>
<dbReference type="AlphaFoldDB" id="A0A8X6R7U6"/>
<protein>
    <submittedName>
        <fullName evidence="2">Uncharacterized protein</fullName>
    </submittedName>
</protein>
<keyword evidence="3" id="KW-1185">Reference proteome</keyword>
<name>A0A8X6R7U6_TRICX</name>
<sequence>MDSVDRSNVVCEEPKHGHSKRPWPKDMNITLETQIERDTQNKNSASNSLLMKCSNVYSKETPREKSIPGRSLSNEENEIKCNPNDKKTNKSCSVD</sequence>
<reference evidence="2" key="1">
    <citation type="submission" date="2020-08" db="EMBL/GenBank/DDBJ databases">
        <title>Multicomponent nature underlies the extraordinary mechanical properties of spider dragline silk.</title>
        <authorList>
            <person name="Kono N."/>
            <person name="Nakamura H."/>
            <person name="Mori M."/>
            <person name="Yoshida Y."/>
            <person name="Ohtoshi R."/>
            <person name="Malay A.D."/>
            <person name="Moran D.A.P."/>
            <person name="Tomita M."/>
            <person name="Numata K."/>
            <person name="Arakawa K."/>
        </authorList>
    </citation>
    <scope>NUCLEOTIDE SEQUENCE</scope>
</reference>
<evidence type="ECO:0000313" key="2">
    <source>
        <dbReference type="EMBL" id="GFX89996.1"/>
    </source>
</evidence>
<feature type="compositionally biased region" description="Basic and acidic residues" evidence="1">
    <location>
        <begin position="77"/>
        <end position="88"/>
    </location>
</feature>
<evidence type="ECO:0000256" key="1">
    <source>
        <dbReference type="SAM" id="MobiDB-lite"/>
    </source>
</evidence>